<name>A0ABT5IHU8_9CAUL</name>
<evidence type="ECO:0000313" key="1">
    <source>
        <dbReference type="EMBL" id="MDC7695765.1"/>
    </source>
</evidence>
<dbReference type="RefSeq" id="WP_272742423.1">
    <property type="nucleotide sequence ID" value="NZ_JAQQKW010000011.1"/>
</dbReference>
<keyword evidence="2" id="KW-1185">Reference proteome</keyword>
<evidence type="ECO:0008006" key="3">
    <source>
        <dbReference type="Google" id="ProtNLM"/>
    </source>
</evidence>
<protein>
    <recommendedName>
        <fullName evidence="3">DUF2946 domain-containing protein</fullName>
    </recommendedName>
</protein>
<comment type="caution">
    <text evidence="1">The sequence shown here is derived from an EMBL/GenBank/DDBJ whole genome shotgun (WGS) entry which is preliminary data.</text>
</comment>
<dbReference type="Proteomes" id="UP001216595">
    <property type="component" value="Unassembled WGS sequence"/>
</dbReference>
<dbReference type="EMBL" id="JAQQKW010000011">
    <property type="protein sequence ID" value="MDC7695765.1"/>
    <property type="molecule type" value="Genomic_DNA"/>
</dbReference>
<reference evidence="1 2" key="1">
    <citation type="submission" date="2023-01" db="EMBL/GenBank/DDBJ databases">
        <title>Novel species of the genus Asticcacaulis isolated from rivers.</title>
        <authorList>
            <person name="Lu H."/>
        </authorList>
    </citation>
    <scope>NUCLEOTIDE SEQUENCE [LARGE SCALE GENOMIC DNA]</scope>
    <source>
        <strain evidence="1 2">DXS10W</strain>
    </source>
</reference>
<proteinExistence type="predicted"/>
<accession>A0ABT5IHU8</accession>
<gene>
    <name evidence="1" type="ORF">PQU94_15920</name>
</gene>
<organism evidence="1 2">
    <name type="scientific">Asticcacaulis currens</name>
    <dbReference type="NCBI Taxonomy" id="2984210"/>
    <lineage>
        <taxon>Bacteria</taxon>
        <taxon>Pseudomonadati</taxon>
        <taxon>Pseudomonadota</taxon>
        <taxon>Alphaproteobacteria</taxon>
        <taxon>Caulobacterales</taxon>
        <taxon>Caulobacteraceae</taxon>
        <taxon>Asticcacaulis</taxon>
    </lineage>
</organism>
<sequence>MRSGLFKVMVIVAGLLAMLSGLHAPERAGSWAHHEDTHLHLHVRSSEAPCCADKGAASLKVCGQHCAAIATASFLFMHLPSVKALDFQPRHRHSVGLSYRPLAPPPR</sequence>
<evidence type="ECO:0000313" key="2">
    <source>
        <dbReference type="Proteomes" id="UP001216595"/>
    </source>
</evidence>